<name>A0A433DHE3_9FUNG</name>
<evidence type="ECO:0000313" key="3">
    <source>
        <dbReference type="Proteomes" id="UP000268093"/>
    </source>
</evidence>
<protein>
    <submittedName>
        <fullName evidence="2">Uncharacterized protein</fullName>
    </submittedName>
</protein>
<feature type="region of interest" description="Disordered" evidence="1">
    <location>
        <begin position="90"/>
        <end position="149"/>
    </location>
</feature>
<dbReference type="AlphaFoldDB" id="A0A433DHE3"/>
<organism evidence="2 3">
    <name type="scientific">Jimgerdemannia flammicorona</name>
    <dbReference type="NCBI Taxonomy" id="994334"/>
    <lineage>
        <taxon>Eukaryota</taxon>
        <taxon>Fungi</taxon>
        <taxon>Fungi incertae sedis</taxon>
        <taxon>Mucoromycota</taxon>
        <taxon>Mucoromycotina</taxon>
        <taxon>Endogonomycetes</taxon>
        <taxon>Endogonales</taxon>
        <taxon>Endogonaceae</taxon>
        <taxon>Jimgerdemannia</taxon>
    </lineage>
</organism>
<accession>A0A433DHE3</accession>
<gene>
    <name evidence="2" type="ORF">BC936DRAFT_139835</name>
</gene>
<reference evidence="2 3" key="1">
    <citation type="journal article" date="2018" name="New Phytol.">
        <title>Phylogenomics of Endogonaceae and evolution of mycorrhizas within Mucoromycota.</title>
        <authorList>
            <person name="Chang Y."/>
            <person name="Desiro A."/>
            <person name="Na H."/>
            <person name="Sandor L."/>
            <person name="Lipzen A."/>
            <person name="Clum A."/>
            <person name="Barry K."/>
            <person name="Grigoriev I.V."/>
            <person name="Martin F.M."/>
            <person name="Stajich J.E."/>
            <person name="Smith M.E."/>
            <person name="Bonito G."/>
            <person name="Spatafora J.W."/>
        </authorList>
    </citation>
    <scope>NUCLEOTIDE SEQUENCE [LARGE SCALE GENOMIC DNA]</scope>
    <source>
        <strain evidence="2 3">GMNB39</strain>
    </source>
</reference>
<comment type="caution">
    <text evidence="2">The sequence shown here is derived from an EMBL/GenBank/DDBJ whole genome shotgun (WGS) entry which is preliminary data.</text>
</comment>
<sequence>MSRQTSVAEDLTLTHLKRTTATILCEFREALLRIAKAETAARMYEDLYHESCGMLTRTEAECETLRTDLAVSVEKQRTLEDRIAELERRLKEEEERGKVKTVEKKSKKGKGEKVEKDEEEKKGSPLPRKLTRLFSRKGKESNSAVPHKT</sequence>
<evidence type="ECO:0000256" key="1">
    <source>
        <dbReference type="SAM" id="MobiDB-lite"/>
    </source>
</evidence>
<feature type="compositionally biased region" description="Basic and acidic residues" evidence="1">
    <location>
        <begin position="90"/>
        <end position="123"/>
    </location>
</feature>
<keyword evidence="3" id="KW-1185">Reference proteome</keyword>
<evidence type="ECO:0000313" key="2">
    <source>
        <dbReference type="EMBL" id="RUP50258.1"/>
    </source>
</evidence>
<proteinExistence type="predicted"/>
<dbReference type="EMBL" id="RBNI01001591">
    <property type="protein sequence ID" value="RUP50258.1"/>
    <property type="molecule type" value="Genomic_DNA"/>
</dbReference>
<dbReference type="Proteomes" id="UP000268093">
    <property type="component" value="Unassembled WGS sequence"/>
</dbReference>